<dbReference type="PROSITE" id="PS50887">
    <property type="entry name" value="GGDEF"/>
    <property type="match status" value="1"/>
</dbReference>
<dbReference type="InterPro" id="IPR013655">
    <property type="entry name" value="PAS_fold_3"/>
</dbReference>
<dbReference type="EMBL" id="CP016793">
    <property type="protein sequence ID" value="ANZ40773.1"/>
    <property type="molecule type" value="Genomic_DNA"/>
</dbReference>
<dbReference type="PROSITE" id="PS50112">
    <property type="entry name" value="PAS"/>
    <property type="match status" value="2"/>
</dbReference>
<dbReference type="AlphaFoldDB" id="A0A1B2HST9"/>
<dbReference type="Gene3D" id="3.20.20.450">
    <property type="entry name" value="EAL domain"/>
    <property type="match status" value="1"/>
</dbReference>
<protein>
    <submittedName>
        <fullName evidence="5">Diguanylate cyclase</fullName>
    </submittedName>
</protein>
<dbReference type="PANTHER" id="PTHR44757:SF2">
    <property type="entry name" value="BIOFILM ARCHITECTURE MAINTENANCE PROTEIN MBAA"/>
    <property type="match status" value="1"/>
</dbReference>
<feature type="domain" description="PAC" evidence="2">
    <location>
        <begin position="181"/>
        <end position="233"/>
    </location>
</feature>
<dbReference type="SUPFAM" id="SSF55785">
    <property type="entry name" value="PYP-like sensor domain (PAS domain)"/>
    <property type="match status" value="2"/>
</dbReference>
<dbReference type="SMART" id="SM00052">
    <property type="entry name" value="EAL"/>
    <property type="match status" value="1"/>
</dbReference>
<dbReference type="Pfam" id="PF00990">
    <property type="entry name" value="GGDEF"/>
    <property type="match status" value="1"/>
</dbReference>
<dbReference type="CDD" id="cd01949">
    <property type="entry name" value="GGDEF"/>
    <property type="match status" value="1"/>
</dbReference>
<dbReference type="SUPFAM" id="SSF55073">
    <property type="entry name" value="Nucleotide cyclase"/>
    <property type="match status" value="1"/>
</dbReference>
<evidence type="ECO:0000259" key="3">
    <source>
        <dbReference type="PROSITE" id="PS50883"/>
    </source>
</evidence>
<reference evidence="5 6" key="1">
    <citation type="submission" date="2016-07" db="EMBL/GenBank/DDBJ databases">
        <title>Complete genome sequence of the Lentzea guizhouensis DHS C013.</title>
        <authorList>
            <person name="Cao C."/>
        </authorList>
    </citation>
    <scope>NUCLEOTIDE SEQUENCE [LARGE SCALE GENOMIC DNA]</scope>
    <source>
        <strain evidence="5 6">DHS C013</strain>
    </source>
</reference>
<dbReference type="PROSITE" id="PS50113">
    <property type="entry name" value="PAC"/>
    <property type="match status" value="1"/>
</dbReference>
<dbReference type="CDD" id="cd01948">
    <property type="entry name" value="EAL"/>
    <property type="match status" value="1"/>
</dbReference>
<dbReference type="PROSITE" id="PS50883">
    <property type="entry name" value="EAL"/>
    <property type="match status" value="1"/>
</dbReference>
<dbReference type="InterPro" id="IPR035965">
    <property type="entry name" value="PAS-like_dom_sf"/>
</dbReference>
<organism evidence="5 6">
    <name type="scientific">Lentzea guizhouensis</name>
    <dbReference type="NCBI Taxonomy" id="1586287"/>
    <lineage>
        <taxon>Bacteria</taxon>
        <taxon>Bacillati</taxon>
        <taxon>Actinomycetota</taxon>
        <taxon>Actinomycetes</taxon>
        <taxon>Pseudonocardiales</taxon>
        <taxon>Pseudonocardiaceae</taxon>
        <taxon>Lentzea</taxon>
    </lineage>
</organism>
<dbReference type="InterPro" id="IPR043128">
    <property type="entry name" value="Rev_trsase/Diguanyl_cyclase"/>
</dbReference>
<dbReference type="OrthoDB" id="23692at2"/>
<dbReference type="InterPro" id="IPR000160">
    <property type="entry name" value="GGDEF_dom"/>
</dbReference>
<dbReference type="SMART" id="SM00091">
    <property type="entry name" value="PAS"/>
    <property type="match status" value="2"/>
</dbReference>
<dbReference type="InterPro" id="IPR000700">
    <property type="entry name" value="PAS-assoc_C"/>
</dbReference>
<evidence type="ECO:0000313" key="6">
    <source>
        <dbReference type="Proteomes" id="UP000093053"/>
    </source>
</evidence>
<dbReference type="Pfam" id="PF08447">
    <property type="entry name" value="PAS_3"/>
    <property type="match status" value="1"/>
</dbReference>
<keyword evidence="6" id="KW-1185">Reference proteome</keyword>
<dbReference type="Gene3D" id="3.30.450.20">
    <property type="entry name" value="PAS domain"/>
    <property type="match status" value="2"/>
</dbReference>
<feature type="domain" description="GGDEF" evidence="4">
    <location>
        <begin position="261"/>
        <end position="392"/>
    </location>
</feature>
<dbReference type="SMART" id="SM00267">
    <property type="entry name" value="GGDEF"/>
    <property type="match status" value="1"/>
</dbReference>
<dbReference type="Gene3D" id="2.10.70.100">
    <property type="match status" value="1"/>
</dbReference>
<gene>
    <name evidence="5" type="ORF">BBK82_37075</name>
</gene>
<accession>A0A1B2HST9</accession>
<dbReference type="InterPro" id="IPR029787">
    <property type="entry name" value="Nucleotide_cyclase"/>
</dbReference>
<feature type="domain" description="PAS" evidence="1">
    <location>
        <begin position="4"/>
        <end position="51"/>
    </location>
</feature>
<dbReference type="InterPro" id="IPR035919">
    <property type="entry name" value="EAL_sf"/>
</dbReference>
<dbReference type="Gene3D" id="3.30.70.270">
    <property type="match status" value="1"/>
</dbReference>
<dbReference type="SUPFAM" id="SSF141868">
    <property type="entry name" value="EAL domain-like"/>
    <property type="match status" value="1"/>
</dbReference>
<evidence type="ECO:0000259" key="2">
    <source>
        <dbReference type="PROSITE" id="PS50113"/>
    </source>
</evidence>
<sequence>MTRVTSYCRTVLDRADVGYAVTDARGSLLWCNRALGAVLGVPVEQAYGRSLPALLPGVPEVPSPAREVLAPGPRWLEVRCSRLGDDLMYEVVDVSMWRDRELTVTQEADALRRAQALGRMGTWEWSIREDRVTWSDTLLEMFGFAAGTAFDFEMYAQLVHPDDLPMIEETLDRALKTGSVFTYTHRMLRPDGAERVFECFGEVVVDDAGAPLRALGTAHDVTQSSRVHDELVRMAEQDPLTGLPNRRALTRALEKELANNGSGALLVLDLDNFKDVNDLRGHAVGDRVMRMLASALQSRLGEKLIARLGGDEFAVVLPGASGRDASVVADGLRDAVAGFPLAGIGTPARITVSTGLAEYGPGDSWELVLANADLALYASKAAGRDRVTVYEPNHYADTVKRVSVLDRLRQALAGEGLALYGMPMVELASGKTLGHELLLRLEDNQEPYLGPADFLPVAERSNLILEVDRWVLSTAIDALVAEPSASLRFNVNVSGRTLEDPDFADFVLDVLGRAGVAPGRLGLEITETAAVTNLDAAVSLATRLRQFGCRITLDDFGSGFGSFVHLKHLPITGIKIDGEFVKGIETSDADAVLVSGIVQIANGLGLSAVAEWVERPSQVEALRRLGVRVGQGFHLGRPVPLRDVVNAERMPPNGALSSRVVGAEDGARS</sequence>
<proteinExistence type="predicted"/>
<dbReference type="Pfam" id="PF00563">
    <property type="entry name" value="EAL"/>
    <property type="match status" value="1"/>
</dbReference>
<dbReference type="CDD" id="cd00130">
    <property type="entry name" value="PAS"/>
    <property type="match status" value="1"/>
</dbReference>
<evidence type="ECO:0000313" key="5">
    <source>
        <dbReference type="EMBL" id="ANZ40773.1"/>
    </source>
</evidence>
<dbReference type="NCBIfam" id="TIGR00254">
    <property type="entry name" value="GGDEF"/>
    <property type="match status" value="1"/>
</dbReference>
<dbReference type="InterPro" id="IPR001633">
    <property type="entry name" value="EAL_dom"/>
</dbReference>
<dbReference type="KEGG" id="led:BBK82_37075"/>
<dbReference type="NCBIfam" id="TIGR00229">
    <property type="entry name" value="sensory_box"/>
    <property type="match status" value="1"/>
</dbReference>
<evidence type="ECO:0000259" key="1">
    <source>
        <dbReference type="PROSITE" id="PS50112"/>
    </source>
</evidence>
<dbReference type="STRING" id="1586287.BBK82_37075"/>
<name>A0A1B2HST9_9PSEU</name>
<feature type="domain" description="EAL" evidence="3">
    <location>
        <begin position="401"/>
        <end position="652"/>
    </location>
</feature>
<evidence type="ECO:0000259" key="4">
    <source>
        <dbReference type="PROSITE" id="PS50887"/>
    </source>
</evidence>
<dbReference type="Pfam" id="PF13426">
    <property type="entry name" value="PAS_9"/>
    <property type="match status" value="1"/>
</dbReference>
<dbReference type="Proteomes" id="UP000093053">
    <property type="component" value="Chromosome"/>
</dbReference>
<dbReference type="PANTHER" id="PTHR44757">
    <property type="entry name" value="DIGUANYLATE CYCLASE DGCP"/>
    <property type="match status" value="1"/>
</dbReference>
<dbReference type="InterPro" id="IPR000014">
    <property type="entry name" value="PAS"/>
</dbReference>
<dbReference type="InterPro" id="IPR052155">
    <property type="entry name" value="Biofilm_reg_signaling"/>
</dbReference>
<feature type="domain" description="PAS" evidence="1">
    <location>
        <begin position="132"/>
        <end position="178"/>
    </location>
</feature>